<accession>A0A840EYQ4</accession>
<name>A0A840EYQ4_9ACTN</name>
<comment type="caution">
    <text evidence="1">The sequence shown here is derived from an EMBL/GenBank/DDBJ whole genome shotgun (WGS) entry which is preliminary data.</text>
</comment>
<sequence>MGINGFERPRDGYPTPPFSTDLLVDFHSGLLDPDVAEHVRVGVADDPDAQRILAALDATTEDLASLRGEEIPIPPDVRARMLRVIGESGTD</sequence>
<dbReference type="AlphaFoldDB" id="A0A840EYQ4"/>
<evidence type="ECO:0000313" key="2">
    <source>
        <dbReference type="Proteomes" id="UP000551501"/>
    </source>
</evidence>
<gene>
    <name evidence="1" type="ORF">BKA16_000681</name>
</gene>
<dbReference type="RefSeq" id="WP_183369342.1">
    <property type="nucleotide sequence ID" value="NZ_BAABHL010000105.1"/>
</dbReference>
<dbReference type="EMBL" id="JACIFP010000001">
    <property type="protein sequence ID" value="MBB4134129.1"/>
    <property type="molecule type" value="Genomic_DNA"/>
</dbReference>
<keyword evidence="2" id="KW-1185">Reference proteome</keyword>
<organism evidence="1 2">
    <name type="scientific">Gordonia humi</name>
    <dbReference type="NCBI Taxonomy" id="686429"/>
    <lineage>
        <taxon>Bacteria</taxon>
        <taxon>Bacillati</taxon>
        <taxon>Actinomycetota</taxon>
        <taxon>Actinomycetes</taxon>
        <taxon>Mycobacteriales</taxon>
        <taxon>Gordoniaceae</taxon>
        <taxon>Gordonia</taxon>
    </lineage>
</organism>
<reference evidence="1 2" key="1">
    <citation type="submission" date="2020-08" db="EMBL/GenBank/DDBJ databases">
        <title>Sequencing the genomes of 1000 actinobacteria strains.</title>
        <authorList>
            <person name="Klenk H.-P."/>
        </authorList>
    </citation>
    <scope>NUCLEOTIDE SEQUENCE [LARGE SCALE GENOMIC DNA]</scope>
    <source>
        <strain evidence="1 2">DSM 45298</strain>
    </source>
</reference>
<protein>
    <submittedName>
        <fullName evidence="1">Uncharacterized protein</fullName>
    </submittedName>
</protein>
<evidence type="ECO:0000313" key="1">
    <source>
        <dbReference type="EMBL" id="MBB4134129.1"/>
    </source>
</evidence>
<proteinExistence type="predicted"/>
<dbReference type="Proteomes" id="UP000551501">
    <property type="component" value="Unassembled WGS sequence"/>
</dbReference>